<feature type="compositionally biased region" description="Polar residues" evidence="1">
    <location>
        <begin position="198"/>
        <end position="217"/>
    </location>
</feature>
<feature type="compositionally biased region" description="Polar residues" evidence="1">
    <location>
        <begin position="169"/>
        <end position="180"/>
    </location>
</feature>
<feature type="compositionally biased region" description="Basic and acidic residues" evidence="1">
    <location>
        <begin position="27"/>
        <end position="41"/>
    </location>
</feature>
<keyword evidence="3" id="KW-1185">Reference proteome</keyword>
<sequence>MASKLKERQFSWQPTLIEDWGLEEADEARPLETTESPDKSNEPSGNVRKKKLSNQFAFDMDISEIARPAEDPEEIFVFYGPLDESEFETGRSLTACSTPRPASTDVDWPPAPARWSDSSSPQEPTGLSAPPNSSVSSSEINTADLFASSQESSSMEDESNSAPLFGISDVSTPESESNSGPIVGITELTTPESEPTSDNVFHQSSPAQNQKSPSYFQ</sequence>
<evidence type="ECO:0000256" key="1">
    <source>
        <dbReference type="SAM" id="MobiDB-lite"/>
    </source>
</evidence>
<feature type="region of interest" description="Disordered" evidence="1">
    <location>
        <begin position="16"/>
        <end position="53"/>
    </location>
</feature>
<feature type="compositionally biased region" description="Polar residues" evidence="1">
    <location>
        <begin position="91"/>
        <end position="101"/>
    </location>
</feature>
<dbReference type="Proteomes" id="UP001158576">
    <property type="component" value="Chromosome 2"/>
</dbReference>
<protein>
    <submittedName>
        <fullName evidence="2">Oidioi.mRNA.OKI2018_I69.chr2.g6422.t1.cds</fullName>
    </submittedName>
</protein>
<feature type="compositionally biased region" description="Polar residues" evidence="1">
    <location>
        <begin position="116"/>
        <end position="125"/>
    </location>
</feature>
<dbReference type="EMBL" id="OU015567">
    <property type="protein sequence ID" value="CAG5112179.1"/>
    <property type="molecule type" value="Genomic_DNA"/>
</dbReference>
<reference evidence="2 3" key="1">
    <citation type="submission" date="2021-04" db="EMBL/GenBank/DDBJ databases">
        <authorList>
            <person name="Bliznina A."/>
        </authorList>
    </citation>
    <scope>NUCLEOTIDE SEQUENCE [LARGE SCALE GENOMIC DNA]</scope>
</reference>
<organism evidence="2 3">
    <name type="scientific">Oikopleura dioica</name>
    <name type="common">Tunicate</name>
    <dbReference type="NCBI Taxonomy" id="34765"/>
    <lineage>
        <taxon>Eukaryota</taxon>
        <taxon>Metazoa</taxon>
        <taxon>Chordata</taxon>
        <taxon>Tunicata</taxon>
        <taxon>Appendicularia</taxon>
        <taxon>Copelata</taxon>
        <taxon>Oikopleuridae</taxon>
        <taxon>Oikopleura</taxon>
    </lineage>
</organism>
<proteinExistence type="predicted"/>
<accession>A0ABN7T7S9</accession>
<evidence type="ECO:0000313" key="3">
    <source>
        <dbReference type="Proteomes" id="UP001158576"/>
    </source>
</evidence>
<name>A0ABN7T7S9_OIKDI</name>
<feature type="region of interest" description="Disordered" evidence="1">
    <location>
        <begin position="88"/>
        <end position="217"/>
    </location>
</feature>
<evidence type="ECO:0000313" key="2">
    <source>
        <dbReference type="EMBL" id="CAG5112179.1"/>
    </source>
</evidence>
<gene>
    <name evidence="2" type="ORF">OKIOD_LOCUS15187</name>
</gene>
<feature type="compositionally biased region" description="Low complexity" evidence="1">
    <location>
        <begin position="186"/>
        <end position="197"/>
    </location>
</feature>